<sequence length="176" mass="20398">MDDFLPPLTNMFSISQHDPERFEYLNSLVYDEIRAITIIEYETQLRTESFFQNANEGACFDPIFIEFFSRSQARIDDLQSRIERLNAGGEPTEEEKNELNHHIEIANAFFSGINEPLLKNFSLVEEQTEALTQNMIPSQIALLENEMASNVDLKRKIEELRTQAVKKPKKGRKKAK</sequence>
<reference evidence="1" key="1">
    <citation type="submission" date="2016-10" db="EMBL/GenBank/DDBJ databases">
        <authorList>
            <person name="Benchimol M."/>
            <person name="Almeida L.G."/>
            <person name="Vasconcelos A.T."/>
            <person name="Perreira-Neves A."/>
            <person name="Rosa I.A."/>
            <person name="Tasca T."/>
            <person name="Bogo M.R."/>
            <person name="de Souza W."/>
        </authorList>
    </citation>
    <scope>NUCLEOTIDE SEQUENCE [LARGE SCALE GENOMIC DNA]</scope>
    <source>
        <strain evidence="1">K</strain>
    </source>
</reference>
<proteinExistence type="predicted"/>
<dbReference type="GeneID" id="94835493"/>
<dbReference type="AlphaFoldDB" id="A0A1J4KII3"/>
<comment type="caution">
    <text evidence="1">The sequence shown here is derived from an EMBL/GenBank/DDBJ whole genome shotgun (WGS) entry which is preliminary data.</text>
</comment>
<organism evidence="1 2">
    <name type="scientific">Tritrichomonas foetus</name>
    <dbReference type="NCBI Taxonomy" id="1144522"/>
    <lineage>
        <taxon>Eukaryota</taxon>
        <taxon>Metamonada</taxon>
        <taxon>Parabasalia</taxon>
        <taxon>Tritrichomonadida</taxon>
        <taxon>Tritrichomonadidae</taxon>
        <taxon>Tritrichomonas</taxon>
    </lineage>
</organism>
<dbReference type="EMBL" id="MLAK01000595">
    <property type="protein sequence ID" value="OHT11035.1"/>
    <property type="molecule type" value="Genomic_DNA"/>
</dbReference>
<accession>A0A1J4KII3</accession>
<evidence type="ECO:0000313" key="1">
    <source>
        <dbReference type="EMBL" id="OHT11035.1"/>
    </source>
</evidence>
<keyword evidence="2" id="KW-1185">Reference proteome</keyword>
<name>A0A1J4KII3_9EUKA</name>
<dbReference type="RefSeq" id="XP_068364171.1">
    <property type="nucleotide sequence ID" value="XM_068500789.1"/>
</dbReference>
<gene>
    <name evidence="1" type="ORF">TRFO_19428</name>
</gene>
<evidence type="ECO:0000313" key="2">
    <source>
        <dbReference type="Proteomes" id="UP000179807"/>
    </source>
</evidence>
<protein>
    <submittedName>
        <fullName evidence="1">Uncharacterized protein</fullName>
    </submittedName>
</protein>
<dbReference type="VEuPathDB" id="TrichDB:TRFO_19428"/>
<dbReference type="Proteomes" id="UP000179807">
    <property type="component" value="Unassembled WGS sequence"/>
</dbReference>